<sequence>MASYVTLYQAIVQTAVRPAGSTTHAKQNATPVSMVTTVAKHVEIALMTSYVTQLLEPVRLAALPDGPEIVHRAKQNVPLVVLVPTAKGGASVPMEWRAMPLLVYAPRAATTGSSANSAI</sequence>
<reference evidence="1" key="2">
    <citation type="submission" date="2020-11" db="EMBL/GenBank/DDBJ databases">
        <authorList>
            <person name="McCartney M.A."/>
            <person name="Auch B."/>
            <person name="Kono T."/>
            <person name="Mallez S."/>
            <person name="Becker A."/>
            <person name="Gohl D.M."/>
            <person name="Silverstein K.A.T."/>
            <person name="Koren S."/>
            <person name="Bechman K.B."/>
            <person name="Herman A."/>
            <person name="Abrahante J.E."/>
            <person name="Garbe J."/>
        </authorList>
    </citation>
    <scope>NUCLEOTIDE SEQUENCE</scope>
    <source>
        <strain evidence="1">Duluth1</strain>
        <tissue evidence="1">Whole animal</tissue>
    </source>
</reference>
<comment type="caution">
    <text evidence="1">The sequence shown here is derived from an EMBL/GenBank/DDBJ whole genome shotgun (WGS) entry which is preliminary data.</text>
</comment>
<dbReference type="EMBL" id="JAIWYP010000008">
    <property type="protein sequence ID" value="KAH3781697.1"/>
    <property type="molecule type" value="Genomic_DNA"/>
</dbReference>
<proteinExistence type="predicted"/>
<dbReference type="AlphaFoldDB" id="A0A9D4EPL4"/>
<dbReference type="Proteomes" id="UP000828390">
    <property type="component" value="Unassembled WGS sequence"/>
</dbReference>
<gene>
    <name evidence="1" type="ORF">DPMN_159599</name>
</gene>
<name>A0A9D4EPL4_DREPO</name>
<accession>A0A9D4EPL4</accession>
<reference evidence="1" key="1">
    <citation type="journal article" date="2019" name="bioRxiv">
        <title>The Genome of the Zebra Mussel, Dreissena polymorpha: A Resource for Invasive Species Research.</title>
        <authorList>
            <person name="McCartney M.A."/>
            <person name="Auch B."/>
            <person name="Kono T."/>
            <person name="Mallez S."/>
            <person name="Zhang Y."/>
            <person name="Obille A."/>
            <person name="Becker A."/>
            <person name="Abrahante J.E."/>
            <person name="Garbe J."/>
            <person name="Badalamenti J.P."/>
            <person name="Herman A."/>
            <person name="Mangelson H."/>
            <person name="Liachko I."/>
            <person name="Sullivan S."/>
            <person name="Sone E.D."/>
            <person name="Koren S."/>
            <person name="Silverstein K.A.T."/>
            <person name="Beckman K.B."/>
            <person name="Gohl D.M."/>
        </authorList>
    </citation>
    <scope>NUCLEOTIDE SEQUENCE</scope>
    <source>
        <strain evidence="1">Duluth1</strain>
        <tissue evidence="1">Whole animal</tissue>
    </source>
</reference>
<protein>
    <submittedName>
        <fullName evidence="1">Uncharacterized protein</fullName>
    </submittedName>
</protein>
<organism evidence="1 2">
    <name type="scientific">Dreissena polymorpha</name>
    <name type="common">Zebra mussel</name>
    <name type="synonym">Mytilus polymorpha</name>
    <dbReference type="NCBI Taxonomy" id="45954"/>
    <lineage>
        <taxon>Eukaryota</taxon>
        <taxon>Metazoa</taxon>
        <taxon>Spiralia</taxon>
        <taxon>Lophotrochozoa</taxon>
        <taxon>Mollusca</taxon>
        <taxon>Bivalvia</taxon>
        <taxon>Autobranchia</taxon>
        <taxon>Heteroconchia</taxon>
        <taxon>Euheterodonta</taxon>
        <taxon>Imparidentia</taxon>
        <taxon>Neoheterodontei</taxon>
        <taxon>Myida</taxon>
        <taxon>Dreissenoidea</taxon>
        <taxon>Dreissenidae</taxon>
        <taxon>Dreissena</taxon>
    </lineage>
</organism>
<evidence type="ECO:0000313" key="2">
    <source>
        <dbReference type="Proteomes" id="UP000828390"/>
    </source>
</evidence>
<evidence type="ECO:0000313" key="1">
    <source>
        <dbReference type="EMBL" id="KAH3781697.1"/>
    </source>
</evidence>
<keyword evidence="2" id="KW-1185">Reference proteome</keyword>